<keyword evidence="2" id="KW-1185">Reference proteome</keyword>
<evidence type="ECO:0000313" key="1">
    <source>
        <dbReference type="EMBL" id="KLU07127.1"/>
    </source>
</evidence>
<name>A0A0J1BKU7_RHOIS</name>
<dbReference type="STRING" id="595434.RISK_000928"/>
<evidence type="ECO:0000313" key="2">
    <source>
        <dbReference type="Proteomes" id="UP000036367"/>
    </source>
</evidence>
<protein>
    <submittedName>
        <fullName evidence="1">Uncharacterized protein</fullName>
    </submittedName>
</protein>
<dbReference type="Proteomes" id="UP000036367">
    <property type="component" value="Unassembled WGS sequence"/>
</dbReference>
<organism evidence="1 2">
    <name type="scientific">Rhodopirellula islandica</name>
    <dbReference type="NCBI Taxonomy" id="595434"/>
    <lineage>
        <taxon>Bacteria</taxon>
        <taxon>Pseudomonadati</taxon>
        <taxon>Planctomycetota</taxon>
        <taxon>Planctomycetia</taxon>
        <taxon>Pirellulales</taxon>
        <taxon>Pirellulaceae</taxon>
        <taxon>Rhodopirellula</taxon>
    </lineage>
</organism>
<proteinExistence type="predicted"/>
<comment type="caution">
    <text evidence="1">The sequence shown here is derived from an EMBL/GenBank/DDBJ whole genome shotgun (WGS) entry which is preliminary data.</text>
</comment>
<sequence length="45" mass="4896">MPRRRHRPASKNKEAVSKPLLFDGPIRGGIVVSINVLGASTPSER</sequence>
<gene>
    <name evidence="1" type="ORF">RISK_000928</name>
</gene>
<reference evidence="1" key="1">
    <citation type="submission" date="2015-05" db="EMBL/GenBank/DDBJ databases">
        <title>Permanent draft genome of Rhodopirellula islandicus K833.</title>
        <authorList>
            <person name="Kizina J."/>
            <person name="Richter M."/>
            <person name="Glockner F.O."/>
            <person name="Harder J."/>
        </authorList>
    </citation>
    <scope>NUCLEOTIDE SEQUENCE [LARGE SCALE GENOMIC DNA]</scope>
    <source>
        <strain evidence="1">K833</strain>
    </source>
</reference>
<accession>A0A0J1BKU7</accession>
<dbReference type="AlphaFoldDB" id="A0A0J1BKU7"/>
<dbReference type="EMBL" id="LECT01000007">
    <property type="protein sequence ID" value="KLU07127.1"/>
    <property type="molecule type" value="Genomic_DNA"/>
</dbReference>